<proteinExistence type="predicted"/>
<dbReference type="EMBL" id="MU006566">
    <property type="protein sequence ID" value="KAF2749580.1"/>
    <property type="molecule type" value="Genomic_DNA"/>
</dbReference>
<evidence type="ECO:0000256" key="2">
    <source>
        <dbReference type="SAM" id="Phobius"/>
    </source>
</evidence>
<dbReference type="AlphaFoldDB" id="A0A6A6VJ65"/>
<protein>
    <submittedName>
        <fullName evidence="3">Uncharacterized protein</fullName>
    </submittedName>
</protein>
<dbReference type="Proteomes" id="UP000799440">
    <property type="component" value="Unassembled WGS sequence"/>
</dbReference>
<evidence type="ECO:0000256" key="1">
    <source>
        <dbReference type="SAM" id="MobiDB-lite"/>
    </source>
</evidence>
<evidence type="ECO:0000313" key="4">
    <source>
        <dbReference type="Proteomes" id="UP000799440"/>
    </source>
</evidence>
<evidence type="ECO:0000313" key="3">
    <source>
        <dbReference type="EMBL" id="KAF2749580.1"/>
    </source>
</evidence>
<feature type="region of interest" description="Disordered" evidence="1">
    <location>
        <begin position="468"/>
        <end position="490"/>
    </location>
</feature>
<name>A0A6A6VJ65_9PLEO</name>
<reference evidence="3" key="1">
    <citation type="journal article" date="2020" name="Stud. Mycol.">
        <title>101 Dothideomycetes genomes: a test case for predicting lifestyles and emergence of pathogens.</title>
        <authorList>
            <person name="Haridas S."/>
            <person name="Albert R."/>
            <person name="Binder M."/>
            <person name="Bloem J."/>
            <person name="Labutti K."/>
            <person name="Salamov A."/>
            <person name="Andreopoulos B."/>
            <person name="Baker S."/>
            <person name="Barry K."/>
            <person name="Bills G."/>
            <person name="Bluhm B."/>
            <person name="Cannon C."/>
            <person name="Castanera R."/>
            <person name="Culley D."/>
            <person name="Daum C."/>
            <person name="Ezra D."/>
            <person name="Gonzalez J."/>
            <person name="Henrissat B."/>
            <person name="Kuo A."/>
            <person name="Liang C."/>
            <person name="Lipzen A."/>
            <person name="Lutzoni F."/>
            <person name="Magnuson J."/>
            <person name="Mondo S."/>
            <person name="Nolan M."/>
            <person name="Ohm R."/>
            <person name="Pangilinan J."/>
            <person name="Park H.-J."/>
            <person name="Ramirez L."/>
            <person name="Alfaro M."/>
            <person name="Sun H."/>
            <person name="Tritt A."/>
            <person name="Yoshinaga Y."/>
            <person name="Zwiers L.-H."/>
            <person name="Turgeon B."/>
            <person name="Goodwin S."/>
            <person name="Spatafora J."/>
            <person name="Crous P."/>
            <person name="Grigoriev I."/>
        </authorList>
    </citation>
    <scope>NUCLEOTIDE SEQUENCE</scope>
    <source>
        <strain evidence="3">CBS 119925</strain>
    </source>
</reference>
<organism evidence="3 4">
    <name type="scientific">Sporormia fimetaria CBS 119925</name>
    <dbReference type="NCBI Taxonomy" id="1340428"/>
    <lineage>
        <taxon>Eukaryota</taxon>
        <taxon>Fungi</taxon>
        <taxon>Dikarya</taxon>
        <taxon>Ascomycota</taxon>
        <taxon>Pezizomycotina</taxon>
        <taxon>Dothideomycetes</taxon>
        <taxon>Pleosporomycetidae</taxon>
        <taxon>Pleosporales</taxon>
        <taxon>Sporormiaceae</taxon>
        <taxon>Sporormia</taxon>
    </lineage>
</organism>
<feature type="region of interest" description="Disordered" evidence="1">
    <location>
        <begin position="314"/>
        <end position="339"/>
    </location>
</feature>
<feature type="transmembrane region" description="Helical" evidence="2">
    <location>
        <begin position="27"/>
        <end position="45"/>
    </location>
</feature>
<dbReference type="CDD" id="cd22997">
    <property type="entry name" value="GT_LH"/>
    <property type="match status" value="1"/>
</dbReference>
<dbReference type="OrthoDB" id="422736at2759"/>
<dbReference type="PANTHER" id="PTHR36587:SF2">
    <property type="entry name" value="EXPRESSION SITE-ASSOCIATED GENE 3 (ESAG3)-LIKE PROTEIN"/>
    <property type="match status" value="1"/>
</dbReference>
<sequence>MPVGARRSLSDLARAGMTWVKSRRGRALAIAAACIVVLITLFGITNVEYVHSAQSFASSYLPSWRPNLSKYYHYYSPLTPSNTTLDLEAGKMKHPPSQLEKESPNFHLVLPAVDENAQFCKTTMSGMILNFPPPTVIGLYEEFKSQMERDRALVGGIKNYLSTDKYVRDEDLVLIVDGEDTWFQLPSDIVIRHYQSVVAAANQQLLDTYGQEEDGEPRFSQSIVFGAQKTCDEKILTCKRVPDSTLPKNAYGQQTDQETTLTRARYLDSGMMMGPAKQLRSLYEEAAKRMATDNGKTQTAQNVFAEIFEDQELARSVTGAQEDPQKTRSSGDNDDAPILPGSTELKQHEFTIGLDYTHTLFQPMLHTAIDELVPLAHNNATAISVYQRPDTPKLPTTLPPTIAAAKPPFWVMDLTKHNPSPNEKTAFIAPLSPNPDIDTLPPRDTPWDSLHLIKNTYTGSIPSILHANIPASSGRSRQRKRNEPTTLTPTSLWYTPHARALLRNYFRAPQSVLGYHNAAVGGDSMWDQRGGRGGIWVASNSLWLPWGEIDGVCGTFEQLSDVLNDGKGVWMHEAEKHGEEDRKKEESELKKLVEEEEKKAEKEGKKLWGDRRESRMWVIKGLALGVRDKIAAERRERDKEEAEGQGKPL</sequence>
<keyword evidence="2" id="KW-0472">Membrane</keyword>
<accession>A0A6A6VJ65</accession>
<feature type="region of interest" description="Disordered" evidence="1">
    <location>
        <begin position="574"/>
        <end position="606"/>
    </location>
</feature>
<keyword evidence="2" id="KW-1133">Transmembrane helix</keyword>
<dbReference type="PANTHER" id="PTHR36587">
    <property type="entry name" value="EXPRESSION SITE-ASSOCIATED GENE 3 (ESAG3)-LIKE PROTEIN"/>
    <property type="match status" value="1"/>
</dbReference>
<keyword evidence="4" id="KW-1185">Reference proteome</keyword>
<gene>
    <name evidence="3" type="ORF">M011DRAFT_398962</name>
</gene>
<keyword evidence="2" id="KW-0812">Transmembrane</keyword>